<comment type="cofactor">
    <cofactor evidence="1">
        <name>Mg(2+)</name>
        <dbReference type="ChEBI" id="CHEBI:18420"/>
    </cofactor>
</comment>
<evidence type="ECO:0000313" key="5">
    <source>
        <dbReference type="Proteomes" id="UP000198426"/>
    </source>
</evidence>
<feature type="domain" description="Nudix hydrolase" evidence="3">
    <location>
        <begin position="15"/>
        <end position="151"/>
    </location>
</feature>
<protein>
    <submittedName>
        <fullName evidence="4">8-oxo-dGTP diphosphatase</fullName>
    </submittedName>
</protein>
<name>A0A239JL66_9RHOB</name>
<dbReference type="Gene3D" id="3.90.79.10">
    <property type="entry name" value="Nucleoside Triphosphate Pyrophosphohydrolase"/>
    <property type="match status" value="1"/>
</dbReference>
<dbReference type="OrthoDB" id="289720at2"/>
<accession>A0A239JL66</accession>
<dbReference type="EMBL" id="FZOY01000005">
    <property type="protein sequence ID" value="SNT06776.1"/>
    <property type="molecule type" value="Genomic_DNA"/>
</dbReference>
<dbReference type="AlphaFoldDB" id="A0A239JL66"/>
<keyword evidence="5" id="KW-1185">Reference proteome</keyword>
<dbReference type="PROSITE" id="PS51462">
    <property type="entry name" value="NUDIX"/>
    <property type="match status" value="1"/>
</dbReference>
<organism evidence="4 5">
    <name type="scientific">Tropicimonas sediminicola</name>
    <dbReference type="NCBI Taxonomy" id="1031541"/>
    <lineage>
        <taxon>Bacteria</taxon>
        <taxon>Pseudomonadati</taxon>
        <taxon>Pseudomonadota</taxon>
        <taxon>Alphaproteobacteria</taxon>
        <taxon>Rhodobacterales</taxon>
        <taxon>Roseobacteraceae</taxon>
        <taxon>Tropicimonas</taxon>
    </lineage>
</organism>
<dbReference type="Proteomes" id="UP000198426">
    <property type="component" value="Unassembled WGS sequence"/>
</dbReference>
<sequence>MAVSETRPEARDWAASRDVFGAKIALVCGDEVVTYLRDDFAHIPNPGQWDLPGGEREPGETALVCALREAEEEFGIRVPAASVVHADRFHKYQPHRIAGVFLVARIPPTLVEAIVFGEEGQRWEMMSVPRFIAHPNAVPELQGALCQWWEALG</sequence>
<keyword evidence="2" id="KW-0378">Hydrolase</keyword>
<dbReference type="Pfam" id="PF00293">
    <property type="entry name" value="NUDIX"/>
    <property type="match status" value="1"/>
</dbReference>
<proteinExistence type="predicted"/>
<dbReference type="InterPro" id="IPR000086">
    <property type="entry name" value="NUDIX_hydrolase_dom"/>
</dbReference>
<dbReference type="InterPro" id="IPR015797">
    <property type="entry name" value="NUDIX_hydrolase-like_dom_sf"/>
</dbReference>
<reference evidence="4 5" key="1">
    <citation type="submission" date="2017-06" db="EMBL/GenBank/DDBJ databases">
        <authorList>
            <person name="Kim H.J."/>
            <person name="Triplett B.A."/>
        </authorList>
    </citation>
    <scope>NUCLEOTIDE SEQUENCE [LARGE SCALE GENOMIC DNA]</scope>
    <source>
        <strain evidence="4 5">DSM 29339</strain>
    </source>
</reference>
<dbReference type="PROSITE" id="PS00893">
    <property type="entry name" value="NUDIX_BOX"/>
    <property type="match status" value="1"/>
</dbReference>
<evidence type="ECO:0000256" key="1">
    <source>
        <dbReference type="ARBA" id="ARBA00001946"/>
    </source>
</evidence>
<evidence type="ECO:0000259" key="3">
    <source>
        <dbReference type="PROSITE" id="PS51462"/>
    </source>
</evidence>
<dbReference type="InterPro" id="IPR020084">
    <property type="entry name" value="NUDIX_hydrolase_CS"/>
</dbReference>
<evidence type="ECO:0000313" key="4">
    <source>
        <dbReference type="EMBL" id="SNT06776.1"/>
    </source>
</evidence>
<dbReference type="GO" id="GO:0016787">
    <property type="term" value="F:hydrolase activity"/>
    <property type="evidence" value="ECO:0007669"/>
    <property type="project" value="UniProtKB-KW"/>
</dbReference>
<gene>
    <name evidence="4" type="ORF">SAMN05421757_105352</name>
</gene>
<evidence type="ECO:0000256" key="2">
    <source>
        <dbReference type="ARBA" id="ARBA00022801"/>
    </source>
</evidence>
<dbReference type="SUPFAM" id="SSF55811">
    <property type="entry name" value="Nudix"/>
    <property type="match status" value="1"/>
</dbReference>